<evidence type="ECO:0000256" key="1">
    <source>
        <dbReference type="SAM" id="MobiDB-lite"/>
    </source>
</evidence>
<sequence length="129" mass="15434">MKSQFSKFTVFRSHNKNLELYKLEPENVQSTNIDPLKLVWISSEFSKLQSMNEDDPNEQKSTSAPEKSHEIKLDRSRKQRWKEAPVNIECWIFAFLKEQPTKRYREKSRPMNEASSKTRLRMMFWACNS</sequence>
<dbReference type="AlphaFoldDB" id="A0A3P3XTE1"/>
<gene>
    <name evidence="2" type="ORF">SPIRO4BDMA_51076</name>
</gene>
<accession>A0A3P3XTE1</accession>
<feature type="region of interest" description="Disordered" evidence="1">
    <location>
        <begin position="50"/>
        <end position="76"/>
    </location>
</feature>
<name>A0A3P3XTE1_9SPIR</name>
<proteinExistence type="predicted"/>
<dbReference type="EMBL" id="FWDO01000005">
    <property type="protein sequence ID" value="SLM19561.1"/>
    <property type="molecule type" value="Genomic_DNA"/>
</dbReference>
<feature type="compositionally biased region" description="Basic and acidic residues" evidence="1">
    <location>
        <begin position="66"/>
        <end position="76"/>
    </location>
</feature>
<evidence type="ECO:0000313" key="2">
    <source>
        <dbReference type="EMBL" id="SLM19561.1"/>
    </source>
</evidence>
<protein>
    <submittedName>
        <fullName evidence="2">Uncharacterized protein</fullName>
    </submittedName>
</protein>
<organism evidence="2">
    <name type="scientific">uncultured spirochete</name>
    <dbReference type="NCBI Taxonomy" id="156406"/>
    <lineage>
        <taxon>Bacteria</taxon>
        <taxon>Pseudomonadati</taxon>
        <taxon>Spirochaetota</taxon>
        <taxon>Spirochaetia</taxon>
        <taxon>Spirochaetales</taxon>
        <taxon>environmental samples</taxon>
    </lineage>
</organism>
<reference evidence="2" key="1">
    <citation type="submission" date="2017-02" db="EMBL/GenBank/DDBJ databases">
        <authorList>
            <person name="Regsiter A."/>
            <person name="William W."/>
        </authorList>
    </citation>
    <scope>NUCLEOTIDE SEQUENCE</scope>
    <source>
        <strain evidence="2">BdmA 4</strain>
    </source>
</reference>